<accession>A0A2A7V0C5</accession>
<dbReference type="GO" id="GO:0003824">
    <property type="term" value="F:catalytic activity"/>
    <property type="evidence" value="ECO:0007669"/>
    <property type="project" value="UniProtKB-ARBA"/>
</dbReference>
<dbReference type="SUPFAM" id="SSF55811">
    <property type="entry name" value="Nudix"/>
    <property type="match status" value="1"/>
</dbReference>
<dbReference type="InterPro" id="IPR000086">
    <property type="entry name" value="NUDIX_hydrolase_dom"/>
</dbReference>
<dbReference type="AlphaFoldDB" id="A0A2A7V0C5"/>
<dbReference type="CDD" id="cd03676">
    <property type="entry name" value="NUDIX_Tnr3_like"/>
    <property type="match status" value="1"/>
</dbReference>
<dbReference type="EMBL" id="PDEA01000001">
    <property type="protein sequence ID" value="PEH90924.1"/>
    <property type="molecule type" value="Genomic_DNA"/>
</dbReference>
<evidence type="ECO:0000313" key="3">
    <source>
        <dbReference type="EMBL" id="PEH90924.1"/>
    </source>
</evidence>
<dbReference type="PROSITE" id="PS51462">
    <property type="entry name" value="NUDIX"/>
    <property type="match status" value="1"/>
</dbReference>
<evidence type="ECO:0000259" key="2">
    <source>
        <dbReference type="PROSITE" id="PS51462"/>
    </source>
</evidence>
<dbReference type="Proteomes" id="UP000220246">
    <property type="component" value="Unassembled WGS sequence"/>
</dbReference>
<feature type="region of interest" description="Disordered" evidence="1">
    <location>
        <begin position="1"/>
        <end position="23"/>
    </location>
</feature>
<dbReference type="Gene3D" id="3.30.750.160">
    <property type="match status" value="1"/>
</dbReference>
<protein>
    <submittedName>
        <fullName evidence="3">NUDIX domain-containing protein</fullName>
    </submittedName>
</protein>
<keyword evidence="4" id="KW-1185">Reference proteome</keyword>
<dbReference type="RefSeq" id="WP_066539878.1">
    <property type="nucleotide sequence ID" value="NZ_JAOCGV010000020.1"/>
</dbReference>
<reference evidence="4" key="1">
    <citation type="submission" date="2017-09" db="EMBL/GenBank/DDBJ databases">
        <title>FDA dAtabase for Regulatory Grade micrObial Sequences (FDA-ARGOS): Supporting development and validation of Infectious Disease Dx tests.</title>
        <authorList>
            <person name="Minogue T."/>
            <person name="Wolcott M."/>
            <person name="Wasieloski L."/>
            <person name="Aguilar W."/>
            <person name="Moore D."/>
            <person name="Tallon L."/>
            <person name="Sadzewicz L."/>
            <person name="Ott S."/>
            <person name="Zhao X."/>
            <person name="Nagaraj S."/>
            <person name="Vavikolanu K."/>
            <person name="Aluvathingal J."/>
            <person name="Nadendla S."/>
            <person name="Sichtig H."/>
        </authorList>
    </citation>
    <scope>NUCLEOTIDE SEQUENCE [LARGE SCALE GENOMIC DNA]</scope>
    <source>
        <strain evidence="4">FDAARGOS_394</strain>
    </source>
</reference>
<dbReference type="Gene3D" id="3.90.79.10">
    <property type="entry name" value="Nucleoside Triphosphate Pyrophosphohydrolase"/>
    <property type="match status" value="1"/>
</dbReference>
<dbReference type="OrthoDB" id="5621792at2"/>
<sequence>MPAGAGTQWVQPLRQASQQPPQAPRWPLWCNGQRIGSVAEAVFDAAQATVWARQQGFVLEAATVQGAQAWQLQADDPTAALNAMAQLLRTQGRCGPWRNEQLDVHGQDGALVATVERGAVRVLGVATQAVHLLGSAPDGRMWVQQRALNKPTHPGKWDTLMGGMVSAGDSLQTALARETQEEAGLDLAPLQQLRRGGQVDFACPSEEGGDGTGYMLESIQWFHAVVPQGVQPQNMDGEVAQFQCITPQQLQAWLLQDCFTPEASLILADHLGW</sequence>
<dbReference type="GeneID" id="80800383"/>
<feature type="compositionally biased region" description="Low complexity" evidence="1">
    <location>
        <begin position="11"/>
        <end position="20"/>
    </location>
</feature>
<organism evidence="3 4">
    <name type="scientific">Comamonas terrigena</name>
    <dbReference type="NCBI Taxonomy" id="32013"/>
    <lineage>
        <taxon>Bacteria</taxon>
        <taxon>Pseudomonadati</taxon>
        <taxon>Pseudomonadota</taxon>
        <taxon>Betaproteobacteria</taxon>
        <taxon>Burkholderiales</taxon>
        <taxon>Comamonadaceae</taxon>
        <taxon>Comamonas</taxon>
    </lineage>
</organism>
<gene>
    <name evidence="3" type="ORF">CRM82_07225</name>
</gene>
<evidence type="ECO:0000313" key="4">
    <source>
        <dbReference type="Proteomes" id="UP000220246"/>
    </source>
</evidence>
<dbReference type="Pfam" id="PF00293">
    <property type="entry name" value="NUDIX"/>
    <property type="match status" value="1"/>
</dbReference>
<dbReference type="STRING" id="1219032.GCA_001515545_03158"/>
<comment type="caution">
    <text evidence="3">The sequence shown here is derived from an EMBL/GenBank/DDBJ whole genome shotgun (WGS) entry which is preliminary data.</text>
</comment>
<feature type="domain" description="Nudix hydrolase" evidence="2">
    <location>
        <begin position="120"/>
        <end position="268"/>
    </location>
</feature>
<name>A0A2A7V0C5_COMTR</name>
<proteinExistence type="predicted"/>
<dbReference type="InterPro" id="IPR015797">
    <property type="entry name" value="NUDIX_hydrolase-like_dom_sf"/>
</dbReference>
<evidence type="ECO:0000256" key="1">
    <source>
        <dbReference type="SAM" id="MobiDB-lite"/>
    </source>
</evidence>